<evidence type="ECO:0000313" key="2">
    <source>
        <dbReference type="Proteomes" id="UP000199076"/>
    </source>
</evidence>
<gene>
    <name evidence="1" type="ORF">SAMN05216218_103200</name>
</gene>
<reference evidence="2" key="1">
    <citation type="submission" date="2016-10" db="EMBL/GenBank/DDBJ databases">
        <authorList>
            <person name="Varghese N."/>
            <person name="Submissions S."/>
        </authorList>
    </citation>
    <scope>NUCLEOTIDE SEQUENCE [LARGE SCALE GENOMIC DNA]</scope>
    <source>
        <strain evidence="2">IBRC-M 10760</strain>
    </source>
</reference>
<protein>
    <submittedName>
        <fullName evidence="1">Uncharacterized protein</fullName>
    </submittedName>
</protein>
<name>A0A1G7HYN5_9EURY</name>
<proteinExistence type="predicted"/>
<dbReference type="Proteomes" id="UP000199076">
    <property type="component" value="Unassembled WGS sequence"/>
</dbReference>
<dbReference type="EMBL" id="FNBK01000003">
    <property type="protein sequence ID" value="SDF05244.1"/>
    <property type="molecule type" value="Genomic_DNA"/>
</dbReference>
<sequence length="56" mass="6255">MPDDDHVGFVVEIDRDADAPVEMAGADETTTTVTFEGVDEEDRLAEKFRDAIDRKL</sequence>
<organism evidence="1 2">
    <name type="scientific">Halorientalis regularis</name>
    <dbReference type="NCBI Taxonomy" id="660518"/>
    <lineage>
        <taxon>Archaea</taxon>
        <taxon>Methanobacteriati</taxon>
        <taxon>Methanobacteriota</taxon>
        <taxon>Stenosarchaea group</taxon>
        <taxon>Halobacteria</taxon>
        <taxon>Halobacteriales</taxon>
        <taxon>Haloarculaceae</taxon>
        <taxon>Halorientalis</taxon>
    </lineage>
</organism>
<accession>A0A1G7HYN5</accession>
<keyword evidence="2" id="KW-1185">Reference proteome</keyword>
<dbReference type="AlphaFoldDB" id="A0A1G7HYN5"/>
<evidence type="ECO:0000313" key="1">
    <source>
        <dbReference type="EMBL" id="SDF05244.1"/>
    </source>
</evidence>